<dbReference type="InterPro" id="IPR019787">
    <property type="entry name" value="Znf_PHD-finger"/>
</dbReference>
<gene>
    <name evidence="13" type="ORF">CIPAW_07G226700</name>
</gene>
<organism evidence="13 14">
    <name type="scientific">Carya illinoinensis</name>
    <name type="common">Pecan</name>
    <dbReference type="NCBI Taxonomy" id="32201"/>
    <lineage>
        <taxon>Eukaryota</taxon>
        <taxon>Viridiplantae</taxon>
        <taxon>Streptophyta</taxon>
        <taxon>Embryophyta</taxon>
        <taxon>Tracheophyta</taxon>
        <taxon>Spermatophyta</taxon>
        <taxon>Magnoliopsida</taxon>
        <taxon>eudicotyledons</taxon>
        <taxon>Gunneridae</taxon>
        <taxon>Pentapetalae</taxon>
        <taxon>rosids</taxon>
        <taxon>fabids</taxon>
        <taxon>Fagales</taxon>
        <taxon>Juglandaceae</taxon>
        <taxon>Carya</taxon>
    </lineage>
</organism>
<evidence type="ECO:0000259" key="10">
    <source>
        <dbReference type="PROSITE" id="PS50016"/>
    </source>
</evidence>
<dbReference type="InterPro" id="IPR032308">
    <property type="entry name" value="TDBD"/>
</dbReference>
<keyword evidence="2" id="KW-0479">Metal-binding</keyword>
<keyword evidence="4" id="KW-0862">Zinc</keyword>
<evidence type="ECO:0000256" key="1">
    <source>
        <dbReference type="ARBA" id="ARBA00004123"/>
    </source>
</evidence>
<dbReference type="PROSITE" id="PS50280">
    <property type="entry name" value="SET"/>
    <property type="match status" value="1"/>
</dbReference>
<feature type="domain" description="SET" evidence="11">
    <location>
        <begin position="1905"/>
        <end position="2026"/>
    </location>
</feature>
<keyword evidence="6" id="KW-0804">Transcription</keyword>
<dbReference type="InterPro" id="IPR034732">
    <property type="entry name" value="EPHD"/>
</dbReference>
<evidence type="ECO:0000256" key="4">
    <source>
        <dbReference type="ARBA" id="ARBA00022833"/>
    </source>
</evidence>
<name>A0A8T1Q4U6_CARIL</name>
<feature type="domain" description="PHD-type" evidence="10">
    <location>
        <begin position="1537"/>
        <end position="1587"/>
    </location>
</feature>
<comment type="subcellular location">
    <subcellularLocation>
        <location evidence="1">Nucleus</location>
    </subcellularLocation>
</comment>
<evidence type="ECO:0000256" key="2">
    <source>
        <dbReference type="ARBA" id="ARBA00022723"/>
    </source>
</evidence>
<evidence type="ECO:0000256" key="9">
    <source>
        <dbReference type="SAM" id="MobiDB-lite"/>
    </source>
</evidence>
<dbReference type="SMART" id="SM00317">
    <property type="entry name" value="SET"/>
    <property type="match status" value="1"/>
</dbReference>
<dbReference type="CDD" id="cd15571">
    <property type="entry name" value="ePHD"/>
    <property type="match status" value="1"/>
</dbReference>
<feature type="region of interest" description="Disordered" evidence="9">
    <location>
        <begin position="1"/>
        <end position="29"/>
    </location>
</feature>
<evidence type="ECO:0000256" key="5">
    <source>
        <dbReference type="ARBA" id="ARBA00023015"/>
    </source>
</evidence>
<evidence type="ECO:0000256" key="3">
    <source>
        <dbReference type="ARBA" id="ARBA00022771"/>
    </source>
</evidence>
<protein>
    <submittedName>
        <fullName evidence="13">Uncharacterized protein</fullName>
    </submittedName>
</protein>
<sequence length="2112" mass="232968">MENSWQIKCGSTFPSSSTPSMAPSSMDHRDQMNTGYYSYPHAEPDLRSMVLGRMEDSVFSNSLSFSIHKTGRADLGNSFLALLSGPPSLLQCDFQEFSHPKSSSSSGKLPSNVSSFSMNAVGSDIPLISNRLLSENLSNQNLRNGADFGPVFSSRAVVNSNGSNSVLHDLQGLDLTKAVVSHIIPCNEKVKDPSLNGECHVTNPADTWKLSSGNVQSSQNVPLEVNSSSSKQPSAFMSGCPRVFCLDKSGHLLLSNTGLLGIVCTCHYFHMSVSKFCEHSGLCDVNAGDVVHMDSGETIAQWRKFYFQKSRIRVPEDQSEWDWPEGLSVTGGFVKSSVTLPNLCKSSDLSHWFGSSGGLVRSGQPLDHVLFPKNHPEQNLLIDALQNKRRGNISDVDNFLLKSSIGSSCGNLDAVVDNQIMECPVSRGSTVQKFVSSGLDNGRMSISACIDSVLKNGTSSISSTLQNVRELGKDSDVSRNINVKDNVIVGRDAASSNIELRLGQPYQPSRTSGNSILPVIGPQKFDKLLDPPNVCFRRQMIHNGLLENYFYLAHHLCYSTEKEPSQLNLGNHAIGSISAMNVRLEKSKINAANSSVVLPFSDFTTATEGAHSKANVDMVNGDGHMMTRALHHESHASECDQFTFCWNGGNGLERQLNISQLDSLRLMDKGKGVGRVSDVPCISKDTLFGNLKPVENSVLGGSSEPCFSAVNNKSCYSHLPFSVVPDASDSRNLSGYVEKVPCLGSSGQGDHAVLRSNFPLQGISMGLPSASSASTLDKNPAFVRQEGFGASPYLLDDNLRLLALRQIVELSKQQHALTSVINQEPEASMNFLQSAAALRGDDKKNVASVTGNLLHPEGTDLLYQLSDDPIQNERPSLRLGRGDKNMSRSSEHESFCQGVPYTCYQGKCNCEAPKSYSRNFESKVGSSPSAFKEQMGTGSGEASMIFNSKYVNNQVLLKDLTTSLDQNDKLSRQLHKNMVCHAFQWRDVPRKVKGVCDATVVDQSANVLDQIEHDGSQLGDASAKCFNKVMQIVDYLKDQEKSNVSSGDSAPAVTHASIEVNNIDFSTVDAWDTGYGSNHIVDEGSGIDRCWSSDDALGSERSAEFLGSTFKANSRKEGSSHIINNQPSRSLLDELKIIDSLTWKKGRNQIHSGLAIHGKSTPKKSKTGLQMGKRKRAIKLKMLSESCSPAGPSVLPDDNPKYNITELPTCSSKNMQMLIPSGQGTSHASRACFIRPSSKHSLSCKRGAWEDDYQTELFGDTDFCKKPEVSGRKKLRTDLTSDAFRQFCMQEPIHEVAEKTEKHKSVGCTGTSSSRQVNVSSRNARPVVIGKYGEISSRKDVSKPAKLVSLSRILKTARRCALPKNCKPQLTSMRELKKTASTQIDLCYTKFIDLKDEGRNGSHDVTICDELKWGTYIKETDEAWFSGDEKSAKKLPNLEKVRDDVGQKDHSILGSNVPAHSNLKCKEIRKRSIYELTVEGQKSTTKTFPLKKVPKCTPEMKVQKISKNTEESSRVLHRIYSSKSMQEHRCLPISYSDAFCCVCGSSNQDDINCLLECSQCLIRVHQACYGISKVPKGRWYCRPCRTSSKDIVCVLCGYGGGAMTQALRSRMIVKGILKAWNIGTVCRHRRIYSTESLQNESNALHSSGSEHERNFYPVLQPVNIKSSAIDVRKMEIKKQLDVRQDSLCCVSNLKVHNSITAGVLDSTVKQWVHMVCGLWTPGTRCPNVDTMTAFDVSGASRPKANVVCSMCNRPGGSCIQCRVVNCCIQFHPWCAHQKGLLQSEVEGADNENVGFYGRCVLHAACPITESSCDVINGEIGGHGENELTCARTEGYKGRKHDDPLCDLYGKSKGKGGCLVPQEQLNAWIHINTQKSTHGLPKLPNSDIEYDCRKEYARYKLAKGWKRLVVYKSGIHALGLYTSRFISRSEMVVEYVGEIVGLRVADKRETEYQSGRKLQYKSACYFFRIDKEHIIDATRKGGIARFVNHSCLPNCVAKVISVRNEKKVVFFAERDIFPGEEITYDYHFNHEDEDALNSWQLLIQTSEATKEPELELVHLAVSAIQLKEMEKFTRVVTNINLYEYQALMLPQTNTRIHASISTTPSLGYLPWLH</sequence>
<dbReference type="Pfam" id="PF16135">
    <property type="entry name" value="TDBD"/>
    <property type="match status" value="1"/>
</dbReference>
<evidence type="ECO:0000259" key="11">
    <source>
        <dbReference type="PROSITE" id="PS50280"/>
    </source>
</evidence>
<proteinExistence type="predicted"/>
<dbReference type="GO" id="GO:0042800">
    <property type="term" value="F:histone H3K4 methyltransferase activity"/>
    <property type="evidence" value="ECO:0007669"/>
    <property type="project" value="TreeGrafter"/>
</dbReference>
<dbReference type="GO" id="GO:0045893">
    <property type="term" value="P:positive regulation of DNA-templated transcription"/>
    <property type="evidence" value="ECO:0007669"/>
    <property type="project" value="TreeGrafter"/>
</dbReference>
<feature type="domain" description="PHD-type" evidence="12">
    <location>
        <begin position="1683"/>
        <end position="1803"/>
    </location>
</feature>
<evidence type="ECO:0000313" key="14">
    <source>
        <dbReference type="Proteomes" id="UP000811609"/>
    </source>
</evidence>
<evidence type="ECO:0000259" key="12">
    <source>
        <dbReference type="PROSITE" id="PS51805"/>
    </source>
</evidence>
<keyword evidence="7" id="KW-0539">Nucleus</keyword>
<dbReference type="PROSITE" id="PS51805">
    <property type="entry name" value="EPHD"/>
    <property type="match status" value="1"/>
</dbReference>
<keyword evidence="14" id="KW-1185">Reference proteome</keyword>
<dbReference type="GO" id="GO:0008270">
    <property type="term" value="F:zinc ion binding"/>
    <property type="evidence" value="ECO:0007669"/>
    <property type="project" value="UniProtKB-KW"/>
</dbReference>
<dbReference type="Pfam" id="PF13832">
    <property type="entry name" value="zf-HC5HC2H_2"/>
    <property type="match status" value="1"/>
</dbReference>
<accession>A0A8T1Q4U6</accession>
<dbReference type="Proteomes" id="UP000811609">
    <property type="component" value="Chromosome 7"/>
</dbReference>
<reference evidence="13" key="1">
    <citation type="submission" date="2020-12" db="EMBL/GenBank/DDBJ databases">
        <title>WGS assembly of Carya illinoinensis cv. Pawnee.</title>
        <authorList>
            <person name="Platts A."/>
            <person name="Shu S."/>
            <person name="Wright S."/>
            <person name="Barry K."/>
            <person name="Edger P."/>
            <person name="Pires J.C."/>
            <person name="Schmutz J."/>
        </authorList>
    </citation>
    <scope>NUCLEOTIDE SEQUENCE</scope>
    <source>
        <tissue evidence="13">Leaf</tissue>
    </source>
</reference>
<comment type="caution">
    <text evidence="13">The sequence shown here is derived from an EMBL/GenBank/DDBJ whole genome shotgun (WGS) entry which is preliminary data.</text>
</comment>
<dbReference type="Pfam" id="PF00856">
    <property type="entry name" value="SET"/>
    <property type="match status" value="1"/>
</dbReference>
<dbReference type="InterPro" id="IPR001214">
    <property type="entry name" value="SET_dom"/>
</dbReference>
<feature type="compositionally biased region" description="Low complexity" evidence="9">
    <location>
        <begin position="11"/>
        <end position="25"/>
    </location>
</feature>
<evidence type="ECO:0000256" key="6">
    <source>
        <dbReference type="ARBA" id="ARBA00023163"/>
    </source>
</evidence>
<evidence type="ECO:0000256" key="8">
    <source>
        <dbReference type="PROSITE-ProRule" id="PRU00146"/>
    </source>
</evidence>
<dbReference type="PROSITE" id="PS50016">
    <property type="entry name" value="ZF_PHD_2"/>
    <property type="match status" value="1"/>
</dbReference>
<keyword evidence="5" id="KW-0805">Transcription regulation</keyword>
<dbReference type="PANTHER" id="PTHR45838:SF4">
    <property type="entry name" value="HISTONE-LYSINE N-METHYLTRANSFERASE TRITHORAX"/>
    <property type="match status" value="1"/>
</dbReference>
<dbReference type="GO" id="GO:0035097">
    <property type="term" value="C:histone methyltransferase complex"/>
    <property type="evidence" value="ECO:0007669"/>
    <property type="project" value="TreeGrafter"/>
</dbReference>
<dbReference type="CDD" id="cd10518">
    <property type="entry name" value="SET_SETD1-like"/>
    <property type="match status" value="1"/>
</dbReference>
<dbReference type="SMART" id="SM00249">
    <property type="entry name" value="PHD"/>
    <property type="match status" value="2"/>
</dbReference>
<evidence type="ECO:0000313" key="13">
    <source>
        <dbReference type="EMBL" id="KAG6649664.1"/>
    </source>
</evidence>
<evidence type="ECO:0000256" key="7">
    <source>
        <dbReference type="ARBA" id="ARBA00023242"/>
    </source>
</evidence>
<dbReference type="Pfam" id="PF13831">
    <property type="entry name" value="PHD_2"/>
    <property type="match status" value="1"/>
</dbReference>
<dbReference type="EMBL" id="CM031815">
    <property type="protein sequence ID" value="KAG6649664.1"/>
    <property type="molecule type" value="Genomic_DNA"/>
</dbReference>
<keyword evidence="3 8" id="KW-0863">Zinc-finger</keyword>
<dbReference type="InterPro" id="IPR001965">
    <property type="entry name" value="Znf_PHD"/>
</dbReference>
<dbReference type="PANTHER" id="PTHR45838">
    <property type="entry name" value="HISTONE-LYSINE-N-METHYLTRANSFERASE 2 KMT2 FAMILY MEMBER"/>
    <property type="match status" value="1"/>
</dbReference>